<evidence type="ECO:0000313" key="3">
    <source>
        <dbReference type="Proteomes" id="UP000177629"/>
    </source>
</evidence>
<comment type="caution">
    <text evidence="2">The sequence shown here is derived from an EMBL/GenBank/DDBJ whole genome shotgun (WGS) entry which is preliminary data.</text>
</comment>
<evidence type="ECO:0000259" key="1">
    <source>
        <dbReference type="Pfam" id="PF19480"/>
    </source>
</evidence>
<feature type="domain" description="Cupin fold metalloprotein WbuC cupin" evidence="1">
    <location>
        <begin position="13"/>
        <end position="89"/>
    </location>
</feature>
<reference evidence="2 3" key="1">
    <citation type="journal article" date="2016" name="Nat. Commun.">
        <title>Thousands of microbial genomes shed light on interconnected biogeochemical processes in an aquifer system.</title>
        <authorList>
            <person name="Anantharaman K."/>
            <person name="Brown C.T."/>
            <person name="Hug L.A."/>
            <person name="Sharon I."/>
            <person name="Castelle C.J."/>
            <person name="Probst A.J."/>
            <person name="Thomas B.C."/>
            <person name="Singh A."/>
            <person name="Wilkins M.J."/>
            <person name="Karaoz U."/>
            <person name="Brodie E.L."/>
            <person name="Williams K.H."/>
            <person name="Hubbard S.S."/>
            <person name="Banfield J.F."/>
        </authorList>
    </citation>
    <scope>NUCLEOTIDE SEQUENCE [LARGE SCALE GENOMIC DNA]</scope>
</reference>
<dbReference type="InterPro" id="IPR014710">
    <property type="entry name" value="RmlC-like_jellyroll"/>
</dbReference>
<gene>
    <name evidence="2" type="ORF">A2806_03815</name>
</gene>
<organism evidence="2 3">
    <name type="scientific">Candidatus Terrybacteria bacterium RIFCSPHIGHO2_01_FULL_48_17</name>
    <dbReference type="NCBI Taxonomy" id="1802362"/>
    <lineage>
        <taxon>Bacteria</taxon>
        <taxon>Candidatus Terryibacteriota</taxon>
    </lineage>
</organism>
<dbReference type="EMBL" id="MHSS01000009">
    <property type="protein sequence ID" value="OHA48059.1"/>
    <property type="molecule type" value="Genomic_DNA"/>
</dbReference>
<proteinExistence type="predicted"/>
<protein>
    <recommendedName>
        <fullName evidence="1">Cupin fold metalloprotein WbuC cupin domain-containing protein</fullName>
    </recommendedName>
</protein>
<dbReference type="InterPro" id="IPR027565">
    <property type="entry name" value="Cupin_WbuC"/>
</dbReference>
<dbReference type="STRING" id="1802362.A2806_03815"/>
<dbReference type="InterPro" id="IPR011051">
    <property type="entry name" value="RmlC_Cupin_sf"/>
</dbReference>
<dbReference type="Proteomes" id="UP000177629">
    <property type="component" value="Unassembled WGS sequence"/>
</dbReference>
<dbReference type="Gene3D" id="2.60.120.10">
    <property type="entry name" value="Jelly Rolls"/>
    <property type="match status" value="1"/>
</dbReference>
<sequence length="170" mass="19469">MERRSNLKIVTWEDVNALKHAARRSPRKRQNANLHEYKDVVQFFFNAFSPPTYVQPHRHVDKDEYFLICEGTVLTLEFDDAGEVTQIALLEAGVTRACKIEAGTWHTVVALTESILLEVKAGPYDPNTAKEFAAWAPSEGAAEAEQWQRKLLDTVRRANPELLLFRFLQE</sequence>
<dbReference type="AlphaFoldDB" id="A0A1G2PJX2"/>
<dbReference type="InterPro" id="IPR046058">
    <property type="entry name" value="WbuC_cupin"/>
</dbReference>
<accession>A0A1G2PJX2</accession>
<dbReference type="CDD" id="cd07005">
    <property type="entry name" value="cupin_WbuC-like"/>
    <property type="match status" value="1"/>
</dbReference>
<evidence type="ECO:0000313" key="2">
    <source>
        <dbReference type="EMBL" id="OHA48059.1"/>
    </source>
</evidence>
<dbReference type="NCBIfam" id="TIGR04366">
    <property type="entry name" value="cupin_WbuC"/>
    <property type="match status" value="1"/>
</dbReference>
<dbReference type="Pfam" id="PF19480">
    <property type="entry name" value="DUF6016"/>
    <property type="match status" value="1"/>
</dbReference>
<name>A0A1G2PJX2_9BACT</name>
<dbReference type="SUPFAM" id="SSF51182">
    <property type="entry name" value="RmlC-like cupins"/>
    <property type="match status" value="1"/>
</dbReference>